<keyword evidence="2" id="KW-1185">Reference proteome</keyword>
<evidence type="ECO:0000313" key="2">
    <source>
        <dbReference type="Proteomes" id="UP000268016"/>
    </source>
</evidence>
<sequence>MRPRFTLVVVTSRDGFIGRTPTESPHTWASPEEQRLFLSEVAAADWAVMGRRTHEAADRPDRRRIVFSGAAGAGDWRRPGQLWLDPATLAPADLEALVSDVHPLKAGLILGGTRVHDWFLAHDAIDEVHLTVEPLTFDTGLPLFGAHRGDPRSLLPALGFTSTGETPLNPGGTAYSVWTPARS</sequence>
<dbReference type="Proteomes" id="UP000268016">
    <property type="component" value="Unassembled WGS sequence"/>
</dbReference>
<protein>
    <recommendedName>
        <fullName evidence="3">Dihydrofolate reductase</fullName>
    </recommendedName>
</protein>
<comment type="caution">
    <text evidence="1">The sequence shown here is derived from an EMBL/GenBank/DDBJ whole genome shotgun (WGS) entry which is preliminary data.</text>
</comment>
<dbReference type="RefSeq" id="WP_123640844.1">
    <property type="nucleotide sequence ID" value="NZ_ML119082.1"/>
</dbReference>
<dbReference type="AlphaFoldDB" id="A0A3N2R753"/>
<evidence type="ECO:0008006" key="3">
    <source>
        <dbReference type="Google" id="ProtNLM"/>
    </source>
</evidence>
<proteinExistence type="predicted"/>
<gene>
    <name evidence="1" type="ORF">EAT49_03100</name>
</gene>
<dbReference type="EMBL" id="RDRB01000002">
    <property type="protein sequence ID" value="ROU03309.1"/>
    <property type="molecule type" value="Genomic_DNA"/>
</dbReference>
<evidence type="ECO:0000313" key="1">
    <source>
        <dbReference type="EMBL" id="ROU03309.1"/>
    </source>
</evidence>
<name>A0A3N2R753_9RHOB</name>
<organism evidence="1 2">
    <name type="scientific">Histidinibacterium lentulum</name>
    <dbReference type="NCBI Taxonomy" id="2480588"/>
    <lineage>
        <taxon>Bacteria</taxon>
        <taxon>Pseudomonadati</taxon>
        <taxon>Pseudomonadota</taxon>
        <taxon>Alphaproteobacteria</taxon>
        <taxon>Rhodobacterales</taxon>
        <taxon>Paracoccaceae</taxon>
        <taxon>Histidinibacterium</taxon>
    </lineage>
</organism>
<dbReference type="OrthoDB" id="7858611at2"/>
<reference evidence="1 2" key="1">
    <citation type="submission" date="2018-10" db="EMBL/GenBank/DDBJ databases">
        <title>Histidinibacterium lentulum gen. nov., sp. nov., a marine bacterium from the culture broth of Picochlorum sp. 122.</title>
        <authorList>
            <person name="Wang G."/>
        </authorList>
    </citation>
    <scope>NUCLEOTIDE SEQUENCE [LARGE SCALE GENOMIC DNA]</scope>
    <source>
        <strain evidence="1 2">B17</strain>
    </source>
</reference>
<dbReference type="InterPro" id="IPR024072">
    <property type="entry name" value="DHFR-like_dom_sf"/>
</dbReference>
<dbReference type="Gene3D" id="3.40.430.10">
    <property type="entry name" value="Dihydrofolate Reductase, subunit A"/>
    <property type="match status" value="1"/>
</dbReference>
<dbReference type="SUPFAM" id="SSF53597">
    <property type="entry name" value="Dihydrofolate reductase-like"/>
    <property type="match status" value="1"/>
</dbReference>
<accession>A0A3N2R753</accession>